<feature type="transmembrane region" description="Helical" evidence="8">
    <location>
        <begin position="384"/>
        <end position="406"/>
    </location>
</feature>
<dbReference type="PANTHER" id="PTHR23028:SF53">
    <property type="entry name" value="ACYL_TRANSF_3 DOMAIN-CONTAINING PROTEIN"/>
    <property type="match status" value="1"/>
</dbReference>
<feature type="transmembrane region" description="Helical" evidence="8">
    <location>
        <begin position="36"/>
        <end position="58"/>
    </location>
</feature>
<proteinExistence type="predicted"/>
<keyword evidence="7" id="KW-0012">Acyltransferase</keyword>
<feature type="transmembrane region" description="Helical" evidence="8">
    <location>
        <begin position="236"/>
        <end position="256"/>
    </location>
</feature>
<dbReference type="STRING" id="883113.HMPREF9708_01294"/>
<dbReference type="AlphaFoldDB" id="H3NKA5"/>
<evidence type="ECO:0000313" key="11">
    <source>
        <dbReference type="Proteomes" id="UP000006190"/>
    </source>
</evidence>
<evidence type="ECO:0000256" key="1">
    <source>
        <dbReference type="ARBA" id="ARBA00004651"/>
    </source>
</evidence>
<dbReference type="PATRIC" id="fig|883113.3.peg.1291"/>
<dbReference type="CDD" id="cd01840">
    <property type="entry name" value="SGNH_hydrolase_yrhL_like"/>
    <property type="match status" value="1"/>
</dbReference>
<evidence type="ECO:0000256" key="8">
    <source>
        <dbReference type="SAM" id="Phobius"/>
    </source>
</evidence>
<evidence type="ECO:0000256" key="6">
    <source>
        <dbReference type="ARBA" id="ARBA00023136"/>
    </source>
</evidence>
<keyword evidence="3" id="KW-0808">Transferase</keyword>
<feature type="transmembrane region" description="Helical" evidence="8">
    <location>
        <begin position="141"/>
        <end position="163"/>
    </location>
</feature>
<reference evidence="10 11" key="1">
    <citation type="submission" date="2012-01" db="EMBL/GenBank/DDBJ databases">
        <title>The Genome Sequence of Facklamia languida CCUG 37842.</title>
        <authorList>
            <consortium name="The Broad Institute Genome Sequencing Platform"/>
            <person name="Earl A."/>
            <person name="Ward D."/>
            <person name="Feldgarden M."/>
            <person name="Gevers D."/>
            <person name="Huys G."/>
            <person name="Young S.K."/>
            <person name="Zeng Q."/>
            <person name="Gargeya S."/>
            <person name="Fitzgerald M."/>
            <person name="Haas B."/>
            <person name="Abouelleil A."/>
            <person name="Alvarado L."/>
            <person name="Arachchi H.M."/>
            <person name="Berlin A."/>
            <person name="Chapman S.B."/>
            <person name="Gearin G."/>
            <person name="Goldberg J."/>
            <person name="Griggs A."/>
            <person name="Gujja S."/>
            <person name="Hansen M."/>
            <person name="Heiman D."/>
            <person name="Howarth C."/>
            <person name="Larimer J."/>
            <person name="Lui A."/>
            <person name="MacDonald P.J.P."/>
            <person name="McCowen C."/>
            <person name="Montmayeur A."/>
            <person name="Murphy C."/>
            <person name="Neiman D."/>
            <person name="Pearson M."/>
            <person name="Priest M."/>
            <person name="Roberts A."/>
            <person name="Saif S."/>
            <person name="Shea T."/>
            <person name="Sisk P."/>
            <person name="Stolte C."/>
            <person name="Sykes S."/>
            <person name="Wortman J."/>
            <person name="Nusbaum C."/>
            <person name="Birren B."/>
        </authorList>
    </citation>
    <scope>NUCLEOTIDE SEQUENCE [LARGE SCALE GENOMIC DNA]</scope>
    <source>
        <strain evidence="10 11">CCUG 37842</strain>
    </source>
</reference>
<accession>H3NKA5</accession>
<dbReference type="eggNOG" id="COG1835">
    <property type="taxonomic scope" value="Bacteria"/>
</dbReference>
<keyword evidence="6 8" id="KW-0472">Membrane</keyword>
<evidence type="ECO:0000256" key="2">
    <source>
        <dbReference type="ARBA" id="ARBA00022475"/>
    </source>
</evidence>
<dbReference type="HOGENOM" id="CLU_005679_11_2_9"/>
<protein>
    <recommendedName>
        <fullName evidence="9">Acyltransferase 3 domain-containing protein</fullName>
    </recommendedName>
</protein>
<evidence type="ECO:0000256" key="3">
    <source>
        <dbReference type="ARBA" id="ARBA00022679"/>
    </source>
</evidence>
<keyword evidence="2" id="KW-1003">Cell membrane</keyword>
<keyword evidence="5 8" id="KW-1133">Transmembrane helix</keyword>
<keyword evidence="4 8" id="KW-0812">Transmembrane</keyword>
<feature type="transmembrane region" description="Helical" evidence="8">
    <location>
        <begin position="305"/>
        <end position="325"/>
    </location>
</feature>
<gene>
    <name evidence="10" type="ORF">HMPREF9708_01294</name>
</gene>
<dbReference type="InterPro" id="IPR036514">
    <property type="entry name" value="SGNH_hydro_sf"/>
</dbReference>
<dbReference type="Pfam" id="PF01757">
    <property type="entry name" value="Acyl_transf_3"/>
    <property type="match status" value="1"/>
</dbReference>
<feature type="transmembrane region" description="Helical" evidence="8">
    <location>
        <begin position="203"/>
        <end position="224"/>
    </location>
</feature>
<sequence length="617" mass="70363">MKKNYSGARVPIFDGLKGLAILLIIAYYFFEHIVPGGFLAVNTFLVIAGYFNFRHFYLADQAGQKPAYGKFLIKRFERLFFPLLAMIALTTSYILLFSRDFLSNVREMGLSALAFFNNYYQIINEQSYFVQAANPSPFTHLWYVSLYGQLIFLMPLLIIVTYIWHKKPQITINILLIISLLSMVLMGILYQPGQDPTAIYYGLPTRLSAFTMGGALGLLLPAKLNPKPIPKKVTHIMNLVGLVSFVLGFLMVKFMFGTKPFAYQFGLSLFTLISCAVILSALHPSTIWNKLYSFKPLVWIGKRSFSYYLWYYPVYLLMPHNISLLNQYPGLNYAVQFLLIVVLAELTYQIFEQRRVSLPIGQDFNWKKMRYQLNYLRTHPQSLYLVKFLTGFYCFAIIMGAVGMGLSSQAKGNENTKEIEESIQNNLELASQTQTTAETAKIPKVVNNIEGLSQEVLLYANGIEITFIGDSILAAAAQRLQEVFPKAIMDPQVGRQLYNSYDVVYNLKQVGQLKPTVVTLLGSNGTFTKGQIDDYIEAIGNDHDQYFINVTVERPWTEDANRQLLSASQRHGNVKVIDWASYSKDHLEWFASDGYHLNDEGSLEFAKFLAKEIYRLR</sequence>
<evidence type="ECO:0000256" key="4">
    <source>
        <dbReference type="ARBA" id="ARBA00022692"/>
    </source>
</evidence>
<dbReference type="RefSeq" id="WP_006309499.1">
    <property type="nucleotide sequence ID" value="NZ_JH601133.1"/>
</dbReference>
<dbReference type="GO" id="GO:0016747">
    <property type="term" value="F:acyltransferase activity, transferring groups other than amino-acyl groups"/>
    <property type="evidence" value="ECO:0007669"/>
    <property type="project" value="InterPro"/>
</dbReference>
<feature type="transmembrane region" description="Helical" evidence="8">
    <location>
        <begin position="12"/>
        <end position="30"/>
    </location>
</feature>
<feature type="transmembrane region" description="Helical" evidence="8">
    <location>
        <begin position="79"/>
        <end position="98"/>
    </location>
</feature>
<dbReference type="InterPro" id="IPR050879">
    <property type="entry name" value="Acyltransferase_3"/>
</dbReference>
<evidence type="ECO:0000256" key="7">
    <source>
        <dbReference type="ARBA" id="ARBA00023315"/>
    </source>
</evidence>
<dbReference type="GO" id="GO:0009103">
    <property type="term" value="P:lipopolysaccharide biosynthetic process"/>
    <property type="evidence" value="ECO:0007669"/>
    <property type="project" value="TreeGrafter"/>
</dbReference>
<comment type="caution">
    <text evidence="10">The sequence shown here is derived from an EMBL/GenBank/DDBJ whole genome shotgun (WGS) entry which is preliminary data.</text>
</comment>
<evidence type="ECO:0000313" key="10">
    <source>
        <dbReference type="EMBL" id="EHR36622.1"/>
    </source>
</evidence>
<feature type="transmembrane region" description="Helical" evidence="8">
    <location>
        <begin position="170"/>
        <end position="191"/>
    </location>
</feature>
<feature type="transmembrane region" description="Helical" evidence="8">
    <location>
        <begin position="262"/>
        <end position="284"/>
    </location>
</feature>
<keyword evidence="11" id="KW-1185">Reference proteome</keyword>
<dbReference type="EMBL" id="AGEG01000014">
    <property type="protein sequence ID" value="EHR36622.1"/>
    <property type="molecule type" value="Genomic_DNA"/>
</dbReference>
<dbReference type="GO" id="GO:0005886">
    <property type="term" value="C:plasma membrane"/>
    <property type="evidence" value="ECO:0007669"/>
    <property type="project" value="UniProtKB-SubCell"/>
</dbReference>
<evidence type="ECO:0000256" key="5">
    <source>
        <dbReference type="ARBA" id="ARBA00022989"/>
    </source>
</evidence>
<dbReference type="SUPFAM" id="SSF52266">
    <property type="entry name" value="SGNH hydrolase"/>
    <property type="match status" value="1"/>
</dbReference>
<comment type="subcellular location">
    <subcellularLocation>
        <location evidence="1">Cell membrane</location>
        <topology evidence="1">Multi-pass membrane protein</topology>
    </subcellularLocation>
</comment>
<organism evidence="10 11">
    <name type="scientific">Facklamia languida CCUG 37842</name>
    <dbReference type="NCBI Taxonomy" id="883113"/>
    <lineage>
        <taxon>Bacteria</taxon>
        <taxon>Bacillati</taxon>
        <taxon>Bacillota</taxon>
        <taxon>Bacilli</taxon>
        <taxon>Lactobacillales</taxon>
        <taxon>Aerococcaceae</taxon>
        <taxon>Facklamia</taxon>
    </lineage>
</organism>
<feature type="transmembrane region" description="Helical" evidence="8">
    <location>
        <begin position="331"/>
        <end position="351"/>
    </location>
</feature>
<name>H3NKA5_9LACT</name>
<dbReference type="PANTHER" id="PTHR23028">
    <property type="entry name" value="ACETYLTRANSFERASE"/>
    <property type="match status" value="1"/>
</dbReference>
<dbReference type="Gene3D" id="3.40.50.1110">
    <property type="entry name" value="SGNH hydrolase"/>
    <property type="match status" value="1"/>
</dbReference>
<dbReference type="OrthoDB" id="9796461at2"/>
<feature type="domain" description="Acyltransferase 3" evidence="9">
    <location>
        <begin position="13"/>
        <end position="343"/>
    </location>
</feature>
<evidence type="ECO:0000259" key="9">
    <source>
        <dbReference type="Pfam" id="PF01757"/>
    </source>
</evidence>
<dbReference type="InterPro" id="IPR002656">
    <property type="entry name" value="Acyl_transf_3_dom"/>
</dbReference>
<dbReference type="Proteomes" id="UP000006190">
    <property type="component" value="Unassembled WGS sequence"/>
</dbReference>